<proteinExistence type="predicted"/>
<sequence length="1291" mass="144727">MANANSTDVFAEVSRILTTSDVVVEKLEIYGPPYHHTTEGGRTEYVDLNMRYHECKADSSEGRLEEPQVDGDVEREWSLSGWYYLRALVSIVLESTNVKAIYVADTHDVIEQFLQGLCTNHTIVSATLRLTSTQNTTIDVFDKSADMLCHNIGLKHFDLRLSDIQGTTKLSGFGNALKMNHTLQSLLFLFWDSSIKLDLEELVRPLIIDENGHQANSTLTSLHFIGLPAMSSVGATFARMLQKNSSIKRLDFAWSLTSESDVKELIRSLVENHSLETLGLRACDGVKGSVFPTIMDVLLVNITLKDIDLDKTPLHAKGKHLAINEQLRRNAMSKELHLKELEMAKPTSARVIFCGSPYAGKTTLRKAVVHSIEHRSIISKSILNPCKDFMMKKIDGGQRLIQGGKQVTHRTRGIEVHSLKSSEGIRWSIWDMGGQEEFHGFHYFILPDLSDTGNPSLFLLVCSPYVLRAEGFPSKKEVKLPIQIQNELEYWLRFIASKSRSTISFRPKVIVVLTHSDKVPGLVALAQGCVTSLKEQFAKLLDVWSEPIAVEGFSTQLASNVASVIEENIVNLLKALPPVYKVCSNVRSALNRWMVRNPKSPMMNWKTFSDLCQETDLPGLVKVTAEGSMVEARRKAVATSMHNSGDVIYFEDLDFLVVDLDWFCHRVMGHLIKLSDDRSKLATATNPDGFTSRAYLENILVDSLKSSRELGYGGCALDVTAENLVHLMLRLELCFEDTTRSHGVGKLFIPTILDVGQSAGSWNWSPNNQNVNSTYFGRRLQCDDPICTFIPQGFFCRLQVALHNNFLKEEMRAVYKPKRDFIYVMLNGVEIVMDYNANVGTHIDVLVCSHEKSFDEALDIVHGHIIEKIRERCAAADGCQGVALVEGVIRTECVKQRMSFRERRHQAVLLEELKQAVLSHGIGYQHPWDELREGKNVILDVACETAMDLMGTREREDVVQRGLQGIDEIGGPHQDQSTVMSRGWLSSSSSSSILDPYLKRRSNNQHMTISSPSDPLTGTNRLQGEIQELDRSPQLRDKPVGELACEIQQLSTVIHDTHNLLYDTRNLMYSTHKLVKNDVLSVTRLIRDLILNSSQRQVPRIVLFTKQDASFKQKLITQLVPGMKALQLHLLCEYKGREHIVEGQAGCQVILQDENWKKVHELVVEGFKWVSLAAKVGAHIAMGLGNMVPNPNLGYGRAVVVLGEGVLKDPPIDLTTVSRGKLVRDEASASRTAESTSAEQWLVNFLKDKDILNKFGLQRVVYKDTGELGWICRKHFDQGMSVGELDGFPCP</sequence>
<accession>A0ABP1BJ32</accession>
<dbReference type="Gene3D" id="3.40.50.300">
    <property type="entry name" value="P-loop containing nucleotide triphosphate hydrolases"/>
    <property type="match status" value="1"/>
</dbReference>
<evidence type="ECO:0008006" key="3">
    <source>
        <dbReference type="Google" id="ProtNLM"/>
    </source>
</evidence>
<name>A0ABP1BJ32_9BRYO</name>
<keyword evidence="2" id="KW-1185">Reference proteome</keyword>
<dbReference type="PANTHER" id="PTHR47679">
    <property type="entry name" value="PROTEIN TORNADO 1"/>
    <property type="match status" value="1"/>
</dbReference>
<dbReference type="InterPro" id="IPR032675">
    <property type="entry name" value="LRR_dom_sf"/>
</dbReference>
<dbReference type="SUPFAM" id="SSF52047">
    <property type="entry name" value="RNI-like"/>
    <property type="match status" value="1"/>
</dbReference>
<evidence type="ECO:0000313" key="1">
    <source>
        <dbReference type="EMBL" id="CAK9875276.1"/>
    </source>
</evidence>
<dbReference type="SUPFAM" id="SSF52540">
    <property type="entry name" value="P-loop containing nucleoside triphosphate hydrolases"/>
    <property type="match status" value="1"/>
</dbReference>
<dbReference type="Proteomes" id="UP001497522">
    <property type="component" value="Chromosome 4"/>
</dbReference>
<gene>
    <name evidence="1" type="ORF">CSSPJE1EN2_LOCUS17525</name>
</gene>
<dbReference type="EMBL" id="OZ023705">
    <property type="protein sequence ID" value="CAK9875276.1"/>
    <property type="molecule type" value="Genomic_DNA"/>
</dbReference>
<dbReference type="InterPro" id="IPR027417">
    <property type="entry name" value="P-loop_NTPase"/>
</dbReference>
<protein>
    <recommendedName>
        <fullName evidence="3">C-terminal of Roc (COR) domain-containing protein</fullName>
    </recommendedName>
</protein>
<dbReference type="PANTHER" id="PTHR47679:SF1">
    <property type="entry name" value="PROTEIN TORNADO 1"/>
    <property type="match status" value="1"/>
</dbReference>
<reference evidence="1" key="1">
    <citation type="submission" date="2024-03" db="EMBL/GenBank/DDBJ databases">
        <authorList>
            <consortium name="ELIXIR-Norway"/>
            <consortium name="Elixir Norway"/>
        </authorList>
    </citation>
    <scope>NUCLEOTIDE SEQUENCE</scope>
</reference>
<dbReference type="Gene3D" id="3.80.10.10">
    <property type="entry name" value="Ribonuclease Inhibitor"/>
    <property type="match status" value="1"/>
</dbReference>
<organism evidence="1 2">
    <name type="scientific">Sphagnum jensenii</name>
    <dbReference type="NCBI Taxonomy" id="128206"/>
    <lineage>
        <taxon>Eukaryota</taxon>
        <taxon>Viridiplantae</taxon>
        <taxon>Streptophyta</taxon>
        <taxon>Embryophyta</taxon>
        <taxon>Bryophyta</taxon>
        <taxon>Sphagnophytina</taxon>
        <taxon>Sphagnopsida</taxon>
        <taxon>Sphagnales</taxon>
        <taxon>Sphagnaceae</taxon>
        <taxon>Sphagnum</taxon>
    </lineage>
</organism>
<evidence type="ECO:0000313" key="2">
    <source>
        <dbReference type="Proteomes" id="UP001497522"/>
    </source>
</evidence>